<accession>A0AAN8UVN9</accession>
<dbReference type="Proteomes" id="UP001370490">
    <property type="component" value="Unassembled WGS sequence"/>
</dbReference>
<organism evidence="1 2">
    <name type="scientific">Dillenia turbinata</name>
    <dbReference type="NCBI Taxonomy" id="194707"/>
    <lineage>
        <taxon>Eukaryota</taxon>
        <taxon>Viridiplantae</taxon>
        <taxon>Streptophyta</taxon>
        <taxon>Embryophyta</taxon>
        <taxon>Tracheophyta</taxon>
        <taxon>Spermatophyta</taxon>
        <taxon>Magnoliopsida</taxon>
        <taxon>eudicotyledons</taxon>
        <taxon>Gunneridae</taxon>
        <taxon>Pentapetalae</taxon>
        <taxon>Dilleniales</taxon>
        <taxon>Dilleniaceae</taxon>
        <taxon>Dillenia</taxon>
    </lineage>
</organism>
<evidence type="ECO:0000313" key="2">
    <source>
        <dbReference type="Proteomes" id="UP001370490"/>
    </source>
</evidence>
<gene>
    <name evidence="1" type="ORF">RJ641_011049</name>
</gene>
<protein>
    <submittedName>
        <fullName evidence="1">Uncharacterized protein</fullName>
    </submittedName>
</protein>
<sequence>MIGSEFESGLDPESRYNTQLNPFFIQQQTFDEIEVDVRRRKIHQHQRSINELDSAEDLSVQRHIWALHVGLAKRVEGIQCSYPVSLPQGVRSLWNFRFKP</sequence>
<reference evidence="1 2" key="1">
    <citation type="submission" date="2023-12" db="EMBL/GenBank/DDBJ databases">
        <title>A high-quality genome assembly for Dillenia turbinata (Dilleniales).</title>
        <authorList>
            <person name="Chanderbali A."/>
        </authorList>
    </citation>
    <scope>NUCLEOTIDE SEQUENCE [LARGE SCALE GENOMIC DNA]</scope>
    <source>
        <strain evidence="1">LSX21</strain>
        <tissue evidence="1">Leaf</tissue>
    </source>
</reference>
<dbReference type="AlphaFoldDB" id="A0AAN8UVN9"/>
<dbReference type="EMBL" id="JBAMMX010000018">
    <property type="protein sequence ID" value="KAK6922745.1"/>
    <property type="molecule type" value="Genomic_DNA"/>
</dbReference>
<evidence type="ECO:0000313" key="1">
    <source>
        <dbReference type="EMBL" id="KAK6922745.1"/>
    </source>
</evidence>
<keyword evidence="2" id="KW-1185">Reference proteome</keyword>
<proteinExistence type="predicted"/>
<comment type="caution">
    <text evidence="1">The sequence shown here is derived from an EMBL/GenBank/DDBJ whole genome shotgun (WGS) entry which is preliminary data.</text>
</comment>
<name>A0AAN8UVN9_9MAGN</name>